<dbReference type="EMBL" id="JAKXMK010000015">
    <property type="protein sequence ID" value="MCH6167634.1"/>
    <property type="molecule type" value="Genomic_DNA"/>
</dbReference>
<feature type="transmembrane region" description="Helical" evidence="7">
    <location>
        <begin position="87"/>
        <end position="111"/>
    </location>
</feature>
<keyword evidence="9" id="KW-1185">Reference proteome</keyword>
<accession>A0ABS9TGG0</accession>
<evidence type="ECO:0000313" key="9">
    <source>
        <dbReference type="Proteomes" id="UP001299970"/>
    </source>
</evidence>
<evidence type="ECO:0000256" key="6">
    <source>
        <dbReference type="SAM" id="MobiDB-lite"/>
    </source>
</evidence>
<protein>
    <recommendedName>
        <fullName evidence="10">O-antigen/teichoic acid export membrane protein</fullName>
    </recommendedName>
</protein>
<dbReference type="InterPro" id="IPR050833">
    <property type="entry name" value="Poly_Biosynth_Transport"/>
</dbReference>
<feature type="transmembrane region" description="Helical" evidence="7">
    <location>
        <begin position="123"/>
        <end position="143"/>
    </location>
</feature>
<feature type="transmembrane region" description="Helical" evidence="7">
    <location>
        <begin position="258"/>
        <end position="277"/>
    </location>
</feature>
<comment type="caution">
    <text evidence="8">The sequence shown here is derived from an EMBL/GenBank/DDBJ whole genome shotgun (WGS) entry which is preliminary data.</text>
</comment>
<keyword evidence="4 7" id="KW-1133">Transmembrane helix</keyword>
<feature type="transmembrane region" description="Helical" evidence="7">
    <location>
        <begin position="464"/>
        <end position="485"/>
    </location>
</feature>
<dbReference type="PANTHER" id="PTHR30250">
    <property type="entry name" value="PST FAMILY PREDICTED COLANIC ACID TRANSPORTER"/>
    <property type="match status" value="1"/>
</dbReference>
<organism evidence="8 9">
    <name type="scientific">Pseudonocardia alaniniphila</name>
    <dbReference type="NCBI Taxonomy" id="75291"/>
    <lineage>
        <taxon>Bacteria</taxon>
        <taxon>Bacillati</taxon>
        <taxon>Actinomycetota</taxon>
        <taxon>Actinomycetes</taxon>
        <taxon>Pseudonocardiales</taxon>
        <taxon>Pseudonocardiaceae</taxon>
        <taxon>Pseudonocardia</taxon>
    </lineage>
</organism>
<evidence type="ECO:0000256" key="2">
    <source>
        <dbReference type="ARBA" id="ARBA00022475"/>
    </source>
</evidence>
<dbReference type="RefSeq" id="WP_241038102.1">
    <property type="nucleotide sequence ID" value="NZ_BAAAJF010000019.1"/>
</dbReference>
<feature type="transmembrane region" description="Helical" evidence="7">
    <location>
        <begin position="230"/>
        <end position="252"/>
    </location>
</feature>
<dbReference type="Proteomes" id="UP001299970">
    <property type="component" value="Unassembled WGS sequence"/>
</dbReference>
<feature type="compositionally biased region" description="Basic and acidic residues" evidence="6">
    <location>
        <begin position="15"/>
        <end position="30"/>
    </location>
</feature>
<feature type="transmembrane region" description="Helical" evidence="7">
    <location>
        <begin position="189"/>
        <end position="209"/>
    </location>
</feature>
<evidence type="ECO:0000313" key="8">
    <source>
        <dbReference type="EMBL" id="MCH6167634.1"/>
    </source>
</evidence>
<evidence type="ECO:0000256" key="4">
    <source>
        <dbReference type="ARBA" id="ARBA00022989"/>
    </source>
</evidence>
<reference evidence="8 9" key="1">
    <citation type="submission" date="2022-03" db="EMBL/GenBank/DDBJ databases">
        <title>Pseudonocardia alaer sp. nov., a novel actinomycete isolated from reed forest soil.</title>
        <authorList>
            <person name="Wang L."/>
        </authorList>
    </citation>
    <scope>NUCLEOTIDE SEQUENCE [LARGE SCALE GENOMIC DNA]</scope>
    <source>
        <strain evidence="8 9">Y-16303</strain>
    </source>
</reference>
<evidence type="ECO:0000256" key="1">
    <source>
        <dbReference type="ARBA" id="ARBA00004651"/>
    </source>
</evidence>
<name>A0ABS9TGG0_9PSEU</name>
<feature type="transmembrane region" description="Helical" evidence="7">
    <location>
        <begin position="375"/>
        <end position="395"/>
    </location>
</feature>
<keyword evidence="5 7" id="KW-0472">Membrane</keyword>
<comment type="subcellular location">
    <subcellularLocation>
        <location evidence="1">Cell membrane</location>
        <topology evidence="1">Multi-pass membrane protein</topology>
    </subcellularLocation>
</comment>
<feature type="transmembrane region" description="Helical" evidence="7">
    <location>
        <begin position="437"/>
        <end position="458"/>
    </location>
</feature>
<feature type="transmembrane region" description="Helical" evidence="7">
    <location>
        <begin position="407"/>
        <end position="425"/>
    </location>
</feature>
<evidence type="ECO:0000256" key="3">
    <source>
        <dbReference type="ARBA" id="ARBA00022692"/>
    </source>
</evidence>
<feature type="transmembrane region" description="Helical" evidence="7">
    <location>
        <begin position="155"/>
        <end position="177"/>
    </location>
</feature>
<feature type="transmembrane region" description="Helical" evidence="7">
    <location>
        <begin position="333"/>
        <end position="354"/>
    </location>
</feature>
<feature type="transmembrane region" description="Helical" evidence="7">
    <location>
        <begin position="289"/>
        <end position="313"/>
    </location>
</feature>
<evidence type="ECO:0000256" key="7">
    <source>
        <dbReference type="SAM" id="Phobius"/>
    </source>
</evidence>
<proteinExistence type="predicted"/>
<feature type="region of interest" description="Disordered" evidence="6">
    <location>
        <begin position="1"/>
        <end position="41"/>
    </location>
</feature>
<dbReference type="PANTHER" id="PTHR30250:SF11">
    <property type="entry name" value="O-ANTIGEN TRANSPORTER-RELATED"/>
    <property type="match status" value="1"/>
</dbReference>
<sequence length="499" mass="51990">MTKRQPSPGPSAIVRPDHDGRPHPDPRADPPTEVFDPSAAPTVRLPSVVAETVRLPSVVADTVRIPSVARGVTPEEDSGDGGLSDGLALSLSSVLGSLAGFVGWLIAAHILPTAAVGDAQLVASAFILVGGAAQLNLGVAMMRWIPPAGRSTAKLIWSSLLLIMPLSGLVGLLYALFAPRLAMISAGPALPVAAGFLLFAIASAGWGVFPVHDFLLVALGKPWWAVWRNAIFAVVRLALLVFLGGALALGSFGIVLSWIGPVVLWIIVGSLVIFVLARRATERATGGKLPSRSAMIAFLVPTAVGQAGGALLYNQVPILVNLRFGPETGAVFFIAWQAVAVIDLAGMFFMNSLAVTVAREPHRARELAAAARRRLLGIFLPMLAVGAALAYPLLLIFGEDYAEGADVLRLLLLGLAFRLVVAHELGVRQATGAAMSYARLQLSSSILVVVAALVTPVTGAGASALVPVAIGYIAVQVVCAVVVMFTPASRRFDVEVARP</sequence>
<gene>
    <name evidence="8" type="ORF">MMF94_18265</name>
</gene>
<keyword evidence="2" id="KW-1003">Cell membrane</keyword>
<keyword evidence="3 7" id="KW-0812">Transmembrane</keyword>
<evidence type="ECO:0000256" key="5">
    <source>
        <dbReference type="ARBA" id="ARBA00023136"/>
    </source>
</evidence>
<evidence type="ECO:0008006" key="10">
    <source>
        <dbReference type="Google" id="ProtNLM"/>
    </source>
</evidence>